<dbReference type="KEGG" id="rhy:RD110_01120"/>
<dbReference type="AlphaFoldDB" id="A0A1P8JQH4"/>
<dbReference type="Proteomes" id="UP000186609">
    <property type="component" value="Chromosome"/>
</dbReference>
<sequence>MLRDGESHLKMGSLGAYRCGAKIVMGETTADVATAEFNLAKLDVKSIGAIAEIAAEMRCKLVPRCGGPALVPTTAALLLDLARRAAQNVCPSSTTLFDDACAKKPGLRDSELVWNLERMSIDQAKYASQ</sequence>
<evidence type="ECO:0000313" key="2">
    <source>
        <dbReference type="Proteomes" id="UP000186609"/>
    </source>
</evidence>
<keyword evidence="2" id="KW-1185">Reference proteome</keyword>
<gene>
    <name evidence="1" type="ORF">RD110_01120</name>
</gene>
<organism evidence="1 2">
    <name type="scientific">Rhodoferax koreensis</name>
    <dbReference type="NCBI Taxonomy" id="1842727"/>
    <lineage>
        <taxon>Bacteria</taxon>
        <taxon>Pseudomonadati</taxon>
        <taxon>Pseudomonadota</taxon>
        <taxon>Betaproteobacteria</taxon>
        <taxon>Burkholderiales</taxon>
        <taxon>Comamonadaceae</taxon>
        <taxon>Rhodoferax</taxon>
    </lineage>
</organism>
<proteinExistence type="predicted"/>
<reference evidence="1 2" key="1">
    <citation type="submission" date="2017-01" db="EMBL/GenBank/DDBJ databases">
        <authorList>
            <person name="Mah S.A."/>
            <person name="Swanson W.J."/>
            <person name="Moy G.W."/>
            <person name="Vacquier V.D."/>
        </authorList>
    </citation>
    <scope>NUCLEOTIDE SEQUENCE [LARGE SCALE GENOMIC DNA]</scope>
    <source>
        <strain evidence="1 2">DCY110</strain>
    </source>
</reference>
<name>A0A1P8JQH4_9BURK</name>
<accession>A0A1P8JQH4</accession>
<protein>
    <submittedName>
        <fullName evidence="1">Uncharacterized protein</fullName>
    </submittedName>
</protein>
<dbReference type="EMBL" id="CP019236">
    <property type="protein sequence ID" value="APW35981.1"/>
    <property type="molecule type" value="Genomic_DNA"/>
</dbReference>
<evidence type="ECO:0000313" key="1">
    <source>
        <dbReference type="EMBL" id="APW35981.1"/>
    </source>
</evidence>
<dbReference type="STRING" id="1842727.RD110_01120"/>